<name>A0A848CD08_9BACT</name>
<dbReference type="RefSeq" id="WP_168936408.1">
    <property type="nucleotide sequence ID" value="NZ_JABAFY010000066.1"/>
</dbReference>
<dbReference type="EMBL" id="JABAFY010000066">
    <property type="protein sequence ID" value="NME53112.1"/>
    <property type="molecule type" value="Genomic_DNA"/>
</dbReference>
<dbReference type="AlphaFoldDB" id="A0A848CD08"/>
<evidence type="ECO:0000313" key="2">
    <source>
        <dbReference type="Proteomes" id="UP000522333"/>
    </source>
</evidence>
<reference evidence="1 2" key="1">
    <citation type="submission" date="2020-04" db="EMBL/GenBank/DDBJ databases">
        <authorList>
            <person name="Hitch T.C.A."/>
            <person name="Wylensek D."/>
            <person name="Clavel T."/>
        </authorList>
    </citation>
    <scope>NUCLEOTIDE SEQUENCE [LARGE SCALE GENOMIC DNA]</scope>
    <source>
        <strain evidence="1 2">PG-251-APC-1</strain>
    </source>
</reference>
<comment type="caution">
    <text evidence="1">The sequence shown here is derived from an EMBL/GenBank/DDBJ whole genome shotgun (WGS) entry which is preliminary data.</text>
</comment>
<protein>
    <submittedName>
        <fullName evidence="1">Uncharacterized protein</fullName>
    </submittedName>
</protein>
<accession>A0A848CD08</accession>
<proteinExistence type="predicted"/>
<evidence type="ECO:0000313" key="1">
    <source>
        <dbReference type="EMBL" id="NME53112.1"/>
    </source>
</evidence>
<dbReference type="Proteomes" id="UP000522333">
    <property type="component" value="Unassembled WGS sequence"/>
</dbReference>
<organism evidence="1 2">
    <name type="scientific">Desulfovibrio piger</name>
    <dbReference type="NCBI Taxonomy" id="901"/>
    <lineage>
        <taxon>Bacteria</taxon>
        <taxon>Pseudomonadati</taxon>
        <taxon>Thermodesulfobacteriota</taxon>
        <taxon>Desulfovibrionia</taxon>
        <taxon>Desulfovibrionales</taxon>
        <taxon>Desulfovibrionaceae</taxon>
        <taxon>Desulfovibrio</taxon>
    </lineage>
</organism>
<sequence>MPEPQISFAVPCEPVWDEYIRQLAITDRVLGYDPLTGEDGPSNIQWLQLGNRTLYLRKFLETGHSLEGHHALKDKDFKPGINIPEDRLALDHGTKDLYTAIGKVMLTAEELRTRADMMQDVSLSFSGAMIRLIPLSQEYSGNRSAYELFTDSVTSMHFMSTKLLGEIDGDESLDVESTAGLETGKSYVVCDEDGGRPEEVVIMSILTDRRIRCTERLHITRDSGFLAATNLLADPDSLTGAVANGDFTYISKELDVLADASSGRLIVCRYSGEITATAEYRLAGSSVWRTAEPLPGREYSDGTVDDNFALPQGTMTIRLRYTGGTYPFKVRYIVVRPVVAVTWIEDIRQPEIFSASRHDGNITIRGSKYGTLYGIPIAYMEATVSASVYMGDDDYSVTIPAEDMEDGSITFPLPPELADAPALYLRIRHADTEGSVSRWSDIYIHMDPTV</sequence>
<gene>
    <name evidence="1" type="ORF">HF854_11450</name>
</gene>